<organism evidence="1 2">
    <name type="scientific">Rubroshorea leprosula</name>
    <dbReference type="NCBI Taxonomy" id="152421"/>
    <lineage>
        <taxon>Eukaryota</taxon>
        <taxon>Viridiplantae</taxon>
        <taxon>Streptophyta</taxon>
        <taxon>Embryophyta</taxon>
        <taxon>Tracheophyta</taxon>
        <taxon>Spermatophyta</taxon>
        <taxon>Magnoliopsida</taxon>
        <taxon>eudicotyledons</taxon>
        <taxon>Gunneridae</taxon>
        <taxon>Pentapetalae</taxon>
        <taxon>rosids</taxon>
        <taxon>malvids</taxon>
        <taxon>Malvales</taxon>
        <taxon>Dipterocarpaceae</taxon>
        <taxon>Rubroshorea</taxon>
    </lineage>
</organism>
<evidence type="ECO:0000313" key="1">
    <source>
        <dbReference type="EMBL" id="GKV11485.1"/>
    </source>
</evidence>
<sequence length="50" mass="5777">MPPLRPSAAPDPLPFARPCFLHQPCSAPQSHALAFCTLQPYRQKQNWHHW</sequence>
<comment type="caution">
    <text evidence="1">The sequence shown here is derived from an EMBL/GenBank/DDBJ whole genome shotgun (WGS) entry which is preliminary data.</text>
</comment>
<accession>A0AAV5JM58</accession>
<name>A0AAV5JM58_9ROSI</name>
<reference evidence="1 2" key="1">
    <citation type="journal article" date="2021" name="Commun. Biol.">
        <title>The genome of Shorea leprosula (Dipterocarpaceae) highlights the ecological relevance of drought in aseasonal tropical rainforests.</title>
        <authorList>
            <person name="Ng K.K.S."/>
            <person name="Kobayashi M.J."/>
            <person name="Fawcett J.A."/>
            <person name="Hatakeyama M."/>
            <person name="Paape T."/>
            <person name="Ng C.H."/>
            <person name="Ang C.C."/>
            <person name="Tnah L.H."/>
            <person name="Lee C.T."/>
            <person name="Nishiyama T."/>
            <person name="Sese J."/>
            <person name="O'Brien M.J."/>
            <person name="Copetti D."/>
            <person name="Mohd Noor M.I."/>
            <person name="Ong R.C."/>
            <person name="Putra M."/>
            <person name="Sireger I.Z."/>
            <person name="Indrioko S."/>
            <person name="Kosugi Y."/>
            <person name="Izuno A."/>
            <person name="Isagi Y."/>
            <person name="Lee S.L."/>
            <person name="Shimizu K.K."/>
        </authorList>
    </citation>
    <scope>NUCLEOTIDE SEQUENCE [LARGE SCALE GENOMIC DNA]</scope>
    <source>
        <strain evidence="1">214</strain>
    </source>
</reference>
<dbReference type="EMBL" id="BPVZ01000034">
    <property type="protein sequence ID" value="GKV11485.1"/>
    <property type="molecule type" value="Genomic_DNA"/>
</dbReference>
<evidence type="ECO:0000313" key="2">
    <source>
        <dbReference type="Proteomes" id="UP001054252"/>
    </source>
</evidence>
<proteinExistence type="predicted"/>
<dbReference type="Proteomes" id="UP001054252">
    <property type="component" value="Unassembled WGS sequence"/>
</dbReference>
<keyword evidence="2" id="KW-1185">Reference proteome</keyword>
<protein>
    <submittedName>
        <fullName evidence="1">Uncharacterized protein</fullName>
    </submittedName>
</protein>
<gene>
    <name evidence="1" type="ORF">SLEP1_g22742</name>
</gene>
<dbReference type="AlphaFoldDB" id="A0AAV5JM58"/>